<dbReference type="GO" id="GO:0030638">
    <property type="term" value="P:polyketide metabolic process"/>
    <property type="evidence" value="ECO:0007669"/>
    <property type="project" value="InterPro"/>
</dbReference>
<feature type="compositionally biased region" description="Low complexity" evidence="1">
    <location>
        <begin position="98"/>
        <end position="110"/>
    </location>
</feature>
<dbReference type="SUPFAM" id="SSF54427">
    <property type="entry name" value="NTF2-like"/>
    <property type="match status" value="1"/>
</dbReference>
<dbReference type="AlphaFoldDB" id="A0A517VYY2"/>
<gene>
    <name evidence="2" type="ORF">V144x_36850</name>
</gene>
<organism evidence="2 3">
    <name type="scientific">Gimesia aquarii</name>
    <dbReference type="NCBI Taxonomy" id="2527964"/>
    <lineage>
        <taxon>Bacteria</taxon>
        <taxon>Pseudomonadati</taxon>
        <taxon>Planctomycetota</taxon>
        <taxon>Planctomycetia</taxon>
        <taxon>Planctomycetales</taxon>
        <taxon>Planctomycetaceae</taxon>
        <taxon>Gimesia</taxon>
    </lineage>
</organism>
<dbReference type="EMBL" id="CP037920">
    <property type="protein sequence ID" value="QDT98199.1"/>
    <property type="molecule type" value="Genomic_DNA"/>
</dbReference>
<dbReference type="PANTHER" id="PTHR38436:SF1">
    <property type="entry name" value="ESTER CYCLASE"/>
    <property type="match status" value="1"/>
</dbReference>
<dbReference type="RefSeq" id="WP_144986659.1">
    <property type="nucleotide sequence ID" value="NZ_CP037920.1"/>
</dbReference>
<name>A0A517VYY2_9PLAN</name>
<evidence type="ECO:0000313" key="3">
    <source>
        <dbReference type="Proteomes" id="UP000318704"/>
    </source>
</evidence>
<dbReference type="Gene3D" id="3.10.450.50">
    <property type="match status" value="1"/>
</dbReference>
<dbReference type="InterPro" id="IPR009959">
    <property type="entry name" value="Cyclase_SnoaL-like"/>
</dbReference>
<accession>A0A517VYY2</accession>
<evidence type="ECO:0000256" key="1">
    <source>
        <dbReference type="SAM" id="MobiDB-lite"/>
    </source>
</evidence>
<dbReference type="InterPro" id="IPR032710">
    <property type="entry name" value="NTF2-like_dom_sf"/>
</dbReference>
<dbReference type="PANTHER" id="PTHR38436">
    <property type="entry name" value="POLYKETIDE CYCLASE SNOAL-LIKE DOMAIN"/>
    <property type="match status" value="1"/>
</dbReference>
<proteinExistence type="predicted"/>
<dbReference type="Proteomes" id="UP000318704">
    <property type="component" value="Chromosome"/>
</dbReference>
<protein>
    <submittedName>
        <fullName evidence="2">SnoaL-like polyketide cyclase</fullName>
    </submittedName>
</protein>
<dbReference type="Pfam" id="PF07366">
    <property type="entry name" value="SnoaL"/>
    <property type="match status" value="1"/>
</dbReference>
<reference evidence="2 3" key="1">
    <citation type="submission" date="2019-03" db="EMBL/GenBank/DDBJ databases">
        <title>Deep-cultivation of Planctomycetes and their phenomic and genomic characterization uncovers novel biology.</title>
        <authorList>
            <person name="Wiegand S."/>
            <person name="Jogler M."/>
            <person name="Boedeker C."/>
            <person name="Pinto D."/>
            <person name="Vollmers J."/>
            <person name="Rivas-Marin E."/>
            <person name="Kohn T."/>
            <person name="Peeters S.H."/>
            <person name="Heuer A."/>
            <person name="Rast P."/>
            <person name="Oberbeckmann S."/>
            <person name="Bunk B."/>
            <person name="Jeske O."/>
            <person name="Meyerdierks A."/>
            <person name="Storesund J.E."/>
            <person name="Kallscheuer N."/>
            <person name="Luecker S."/>
            <person name="Lage O.M."/>
            <person name="Pohl T."/>
            <person name="Merkel B.J."/>
            <person name="Hornburger P."/>
            <person name="Mueller R.-W."/>
            <person name="Bruemmer F."/>
            <person name="Labrenz M."/>
            <person name="Spormann A.M."/>
            <person name="Op den Camp H."/>
            <person name="Overmann J."/>
            <person name="Amann R."/>
            <person name="Jetten M.S.M."/>
            <person name="Mascher T."/>
            <person name="Medema M.H."/>
            <person name="Devos D.P."/>
            <person name="Kaster A.-K."/>
            <person name="Ovreas L."/>
            <person name="Rohde M."/>
            <person name="Galperin M.Y."/>
            <person name="Jogler C."/>
        </authorList>
    </citation>
    <scope>NUCLEOTIDE SEQUENCE [LARGE SCALE GENOMIC DNA]</scope>
    <source>
        <strain evidence="2 3">V144</strain>
    </source>
</reference>
<evidence type="ECO:0000313" key="2">
    <source>
        <dbReference type="EMBL" id="QDT98199.1"/>
    </source>
</evidence>
<sequence>MSVDEQKSMSRSILELWGSHNTIQTEDLVTANYVSHQQPSPDSSGASTLKREEWEQLLKDFHEAFSEGSVQILSQIAENNLVASRWEFTATQGGDFRGSSSSGKTTTWTGVQTDRYEGGKIAESWVNWDKASFLEGLA</sequence>
<feature type="region of interest" description="Disordered" evidence="1">
    <location>
        <begin position="92"/>
        <end position="111"/>
    </location>
</feature>
<dbReference type="KEGG" id="gaw:V144x_36850"/>